<dbReference type="Gene3D" id="1.10.287.70">
    <property type="match status" value="1"/>
</dbReference>
<dbReference type="InterPro" id="IPR018247">
    <property type="entry name" value="EF_Hand_1_Ca_BS"/>
</dbReference>
<evidence type="ECO:0000256" key="6">
    <source>
        <dbReference type="SAM" id="MobiDB-lite"/>
    </source>
</evidence>
<dbReference type="Gene3D" id="1.20.120.350">
    <property type="entry name" value="Voltage-gated potassium channels. Chain C"/>
    <property type="match status" value="1"/>
</dbReference>
<evidence type="ECO:0000256" key="3">
    <source>
        <dbReference type="ARBA" id="ARBA00022837"/>
    </source>
</evidence>
<dbReference type="Gene3D" id="1.10.238.10">
    <property type="entry name" value="EF-hand"/>
    <property type="match status" value="1"/>
</dbReference>
<dbReference type="InterPro" id="IPR027359">
    <property type="entry name" value="Volt_channel_dom_sf"/>
</dbReference>
<dbReference type="AlphaFoldDB" id="A0A813CKN5"/>
<comment type="subcellular location">
    <subcellularLocation>
        <location evidence="1">Membrane</location>
        <topology evidence="1">Multi-pass membrane protein</topology>
    </subcellularLocation>
</comment>
<evidence type="ECO:0000256" key="1">
    <source>
        <dbReference type="ARBA" id="ARBA00004141"/>
    </source>
</evidence>
<keyword evidence="5 7" id="KW-0472">Membrane</keyword>
<keyword evidence="4 7" id="KW-1133">Transmembrane helix</keyword>
<name>A0A813CKN5_9DINO</name>
<dbReference type="InterPro" id="IPR011992">
    <property type="entry name" value="EF-hand-dom_pair"/>
</dbReference>
<feature type="transmembrane region" description="Helical" evidence="7">
    <location>
        <begin position="288"/>
        <end position="306"/>
    </location>
</feature>
<keyword evidence="10" id="KW-1185">Reference proteome</keyword>
<reference evidence="9" key="1">
    <citation type="submission" date="2021-02" db="EMBL/GenBank/DDBJ databases">
        <authorList>
            <person name="Dougan E. K."/>
            <person name="Rhodes N."/>
            <person name="Thang M."/>
            <person name="Chan C."/>
        </authorList>
    </citation>
    <scope>NUCLEOTIDE SEQUENCE</scope>
</reference>
<dbReference type="InterPro" id="IPR005821">
    <property type="entry name" value="Ion_trans_dom"/>
</dbReference>
<feature type="transmembrane region" description="Helical" evidence="7">
    <location>
        <begin position="312"/>
        <end position="339"/>
    </location>
</feature>
<dbReference type="GO" id="GO:0001518">
    <property type="term" value="C:voltage-gated sodium channel complex"/>
    <property type="evidence" value="ECO:0007669"/>
    <property type="project" value="TreeGrafter"/>
</dbReference>
<dbReference type="EMBL" id="CAJNJA010099696">
    <property type="protein sequence ID" value="CAE7943484.1"/>
    <property type="molecule type" value="Genomic_DNA"/>
</dbReference>
<dbReference type="OrthoDB" id="416585at2759"/>
<feature type="region of interest" description="Disordered" evidence="6">
    <location>
        <begin position="1"/>
        <end position="34"/>
    </location>
</feature>
<evidence type="ECO:0000259" key="8">
    <source>
        <dbReference type="Pfam" id="PF00520"/>
    </source>
</evidence>
<feature type="transmembrane region" description="Helical" evidence="7">
    <location>
        <begin position="387"/>
        <end position="412"/>
    </location>
</feature>
<dbReference type="PANTHER" id="PTHR10037">
    <property type="entry name" value="VOLTAGE-GATED CATION CHANNEL CALCIUM AND SODIUM"/>
    <property type="match status" value="1"/>
</dbReference>
<dbReference type="SUPFAM" id="SSF47473">
    <property type="entry name" value="EF-hand"/>
    <property type="match status" value="1"/>
</dbReference>
<evidence type="ECO:0000256" key="5">
    <source>
        <dbReference type="ARBA" id="ARBA00023136"/>
    </source>
</evidence>
<keyword evidence="2 7" id="KW-0812">Transmembrane</keyword>
<evidence type="ECO:0000313" key="10">
    <source>
        <dbReference type="Proteomes" id="UP000601435"/>
    </source>
</evidence>
<evidence type="ECO:0000256" key="2">
    <source>
        <dbReference type="ARBA" id="ARBA00022692"/>
    </source>
</evidence>
<accession>A0A813CKN5</accession>
<dbReference type="SUPFAM" id="SSF81324">
    <property type="entry name" value="Voltage-gated potassium channels"/>
    <property type="match status" value="1"/>
</dbReference>
<feature type="domain" description="Ion transport" evidence="8">
    <location>
        <begin position="164"/>
        <end position="412"/>
    </location>
</feature>
<evidence type="ECO:0000256" key="4">
    <source>
        <dbReference type="ARBA" id="ARBA00022989"/>
    </source>
</evidence>
<sequence length="568" mass="63791">MVDPVAKPLEETESGDFLREGILPPQSSSHGKPGRLLRCGSDLRAAEALRAVLEQQHQEVLQRFDLQAQQLSKLQKLLPTASARFAAGVVEDGDGSRSMPALAIPASRQRRQSFTPLRFQTFEEEENKRREAALHESQIHSSMERTNSEPLREGFLTRLVKSNHFEMFFTCVVLTNSIFIGIDVQLSTQSPEDTHWAIQVVQYMYTALFTIELLLRLSVHGRSFFCSPDWLWNWLDIFIVATSLWEVSIDVVAGILGAAAEYGSVEGMTGLRAFRIIRVTRIAKTVRLLHIFRFILALRMLVTSIINTLKSLLWALILLILIIYVFAVLFAQAVASYLADGPVSDLEEQTLIRYYGSLWTTMLHLFMSISGGISWVELINPLEQISLAWVLLFLFFISFTYFAVLNVVTAVFCQSAIEGAQNDHAAKVQSVLADKQAHLEKVRTLFSKFGADDGVITFGIFEDKINSPAVKEYFATLGLEVYDAWSFFKMLDVDGGGAVEIEEFLLGCLRLRGQATAMDVAKVMNDISWLIKSQGQFHAYVEVELKHLKDDLFGRASVTTKSPSQPED</sequence>
<gene>
    <name evidence="9" type="primary">CACNA1H</name>
    <name evidence="9" type="ORF">SNEC2469_LOCUS35075</name>
</gene>
<keyword evidence="3" id="KW-0106">Calcium</keyword>
<comment type="caution">
    <text evidence="9">The sequence shown here is derived from an EMBL/GenBank/DDBJ whole genome shotgun (WGS) entry which is preliminary data.</text>
</comment>
<dbReference type="Pfam" id="PF00520">
    <property type="entry name" value="Ion_trans"/>
    <property type="match status" value="1"/>
</dbReference>
<dbReference type="PANTHER" id="PTHR10037:SF62">
    <property type="entry name" value="SODIUM CHANNEL PROTEIN 60E"/>
    <property type="match status" value="1"/>
</dbReference>
<dbReference type="InterPro" id="IPR043203">
    <property type="entry name" value="VGCC_Ca_Na"/>
</dbReference>
<protein>
    <submittedName>
        <fullName evidence="9">CACNA1H protein</fullName>
    </submittedName>
</protein>
<dbReference type="GO" id="GO:0005248">
    <property type="term" value="F:voltage-gated sodium channel activity"/>
    <property type="evidence" value="ECO:0007669"/>
    <property type="project" value="TreeGrafter"/>
</dbReference>
<feature type="transmembrane region" description="Helical" evidence="7">
    <location>
        <begin position="351"/>
        <end position="375"/>
    </location>
</feature>
<dbReference type="PROSITE" id="PS00018">
    <property type="entry name" value="EF_HAND_1"/>
    <property type="match status" value="1"/>
</dbReference>
<dbReference type="Proteomes" id="UP000601435">
    <property type="component" value="Unassembled WGS sequence"/>
</dbReference>
<organism evidence="9 10">
    <name type="scientific">Symbiodinium necroappetens</name>
    <dbReference type="NCBI Taxonomy" id="1628268"/>
    <lineage>
        <taxon>Eukaryota</taxon>
        <taxon>Sar</taxon>
        <taxon>Alveolata</taxon>
        <taxon>Dinophyceae</taxon>
        <taxon>Suessiales</taxon>
        <taxon>Symbiodiniaceae</taxon>
        <taxon>Symbiodinium</taxon>
    </lineage>
</organism>
<evidence type="ECO:0000313" key="9">
    <source>
        <dbReference type="EMBL" id="CAE7943484.1"/>
    </source>
</evidence>
<proteinExistence type="predicted"/>
<evidence type="ECO:0000256" key="7">
    <source>
        <dbReference type="SAM" id="Phobius"/>
    </source>
</evidence>